<sequence length="689" mass="77682">MKSNQRDMPYEYRYDDYMYIYEDYFCLNQYCPEAEETTLSELVFKGKQNGVTVPYGSNQHDMPYIYVNEERLYIFEDSFCLNQDFPEAEEATFSELVFEFKVHYKKLKVKGCGVRLLEDPHCIIAGKEVGNEEKSGGDEDAETRSSKRMRITQNHMVYVTRFHIKQRYLSAAEKTRTPVYMTWHPKYTGGIRFYISCFGFFDMRAFVKDSPAEMAESTADATASNADTLMLQLKKALTAILDDGGVSEGRGKTDGTSGVLEAIDEAIRILNRLREAESKKPESDTSSSASSKASLPKVPREFQCALSYAIMSEPVVIASGHTYEKRYITQWLMYKQTCPKTKEVLSHRLWTPNSLIDGLITEWCRVNQYDRPKPSYQKPIGMFSDYIDALLQRISSPSSVEEQTEAANEVRRQTKRFANVRAFFVAEIPDSITRLISPLSAFGDAVDSNPDLQKNIITTLLNISTLEENKTVVAKTPHVIPLLTKSLKQGTAKTRRNSAEALFLLSVVDANKIIMGSSETLRALIDAIKDGDFSVTTEATAAVFNLCNVSENREKAVSEGLISVLINKIKEGGKVGLLLAVLAYMISYDGATEEMEDPEFIDHLFSILRNQNRAENCENAATIVFHMCDLKTGDSNRERTMLEALNEEERKYGTFTKLAEQGSARAVSKAGEILQRLERHGTVQEPQLG</sequence>
<evidence type="ECO:0000256" key="1">
    <source>
        <dbReference type="ARBA" id="ARBA00000900"/>
    </source>
</evidence>
<dbReference type="InterPro" id="IPR016024">
    <property type="entry name" value="ARM-type_fold"/>
</dbReference>
<dbReference type="SMART" id="SM00504">
    <property type="entry name" value="Ubox"/>
    <property type="match status" value="1"/>
</dbReference>
<dbReference type="Proteomes" id="UP000836841">
    <property type="component" value="Chromosome 6"/>
</dbReference>
<organism evidence="8 9">
    <name type="scientific">Thlaspi arvense</name>
    <name type="common">Field penny-cress</name>
    <dbReference type="NCBI Taxonomy" id="13288"/>
    <lineage>
        <taxon>Eukaryota</taxon>
        <taxon>Viridiplantae</taxon>
        <taxon>Streptophyta</taxon>
        <taxon>Embryophyta</taxon>
        <taxon>Tracheophyta</taxon>
        <taxon>Spermatophyta</taxon>
        <taxon>Magnoliopsida</taxon>
        <taxon>eudicotyledons</taxon>
        <taxon>Gunneridae</taxon>
        <taxon>Pentapetalae</taxon>
        <taxon>rosids</taxon>
        <taxon>malvids</taxon>
        <taxon>Brassicales</taxon>
        <taxon>Brassicaceae</taxon>
        <taxon>Thlaspideae</taxon>
        <taxon>Thlaspi</taxon>
    </lineage>
</organism>
<dbReference type="Pfam" id="PF25598">
    <property type="entry name" value="ARM_PUB"/>
    <property type="match status" value="1"/>
</dbReference>
<dbReference type="InterPro" id="IPR003613">
    <property type="entry name" value="Ubox_domain"/>
</dbReference>
<keyword evidence="5" id="KW-0833">Ubl conjugation pathway</keyword>
<keyword evidence="9" id="KW-1185">Reference proteome</keyword>
<dbReference type="Gene3D" id="3.30.40.10">
    <property type="entry name" value="Zinc/RING finger domain, C3HC4 (zinc finger)"/>
    <property type="match status" value="1"/>
</dbReference>
<feature type="domain" description="U-box" evidence="7">
    <location>
        <begin position="297"/>
        <end position="370"/>
    </location>
</feature>
<dbReference type="PROSITE" id="PS51698">
    <property type="entry name" value="U_BOX"/>
    <property type="match status" value="1"/>
</dbReference>
<dbReference type="PANTHER" id="PTHR23315">
    <property type="entry name" value="U BOX DOMAIN-CONTAINING"/>
    <property type="match status" value="1"/>
</dbReference>
<keyword evidence="4" id="KW-0808">Transferase</keyword>
<dbReference type="Gene3D" id="1.25.10.10">
    <property type="entry name" value="Leucine-rich Repeat Variant"/>
    <property type="match status" value="1"/>
</dbReference>
<dbReference type="InterPro" id="IPR058678">
    <property type="entry name" value="ARM_PUB"/>
</dbReference>
<evidence type="ECO:0000259" key="7">
    <source>
        <dbReference type="PROSITE" id="PS51698"/>
    </source>
</evidence>
<feature type="region of interest" description="Disordered" evidence="6">
    <location>
        <begin position="274"/>
        <end position="294"/>
    </location>
</feature>
<proteinExistence type="predicted"/>
<dbReference type="InterPro" id="IPR045210">
    <property type="entry name" value="RING-Ubox_PUB"/>
</dbReference>
<evidence type="ECO:0000313" key="8">
    <source>
        <dbReference type="EMBL" id="CAH2072442.1"/>
    </source>
</evidence>
<feature type="compositionally biased region" description="Low complexity" evidence="6">
    <location>
        <begin position="284"/>
        <end position="294"/>
    </location>
</feature>
<evidence type="ECO:0000256" key="2">
    <source>
        <dbReference type="ARBA" id="ARBA00004906"/>
    </source>
</evidence>
<dbReference type="Pfam" id="PF04564">
    <property type="entry name" value="U-box"/>
    <property type="match status" value="1"/>
</dbReference>
<feature type="compositionally biased region" description="Basic and acidic residues" evidence="6">
    <location>
        <begin position="274"/>
        <end position="283"/>
    </location>
</feature>
<dbReference type="GO" id="GO:0061630">
    <property type="term" value="F:ubiquitin protein ligase activity"/>
    <property type="evidence" value="ECO:0007669"/>
    <property type="project" value="UniProtKB-EC"/>
</dbReference>
<protein>
    <recommendedName>
        <fullName evidence="3">RING-type E3 ubiquitin transferase</fullName>
        <ecNumber evidence="3">2.3.2.27</ecNumber>
    </recommendedName>
</protein>
<accession>A0AAU9SV74</accession>
<evidence type="ECO:0000256" key="3">
    <source>
        <dbReference type="ARBA" id="ARBA00012483"/>
    </source>
</evidence>
<dbReference type="GO" id="GO:0016567">
    <property type="term" value="P:protein ubiquitination"/>
    <property type="evidence" value="ECO:0007669"/>
    <property type="project" value="InterPro"/>
</dbReference>
<dbReference type="EMBL" id="OU466862">
    <property type="protein sequence ID" value="CAH2072442.1"/>
    <property type="molecule type" value="Genomic_DNA"/>
</dbReference>
<comment type="catalytic activity">
    <reaction evidence="1">
        <text>S-ubiquitinyl-[E2 ubiquitin-conjugating enzyme]-L-cysteine + [acceptor protein]-L-lysine = [E2 ubiquitin-conjugating enzyme]-L-cysteine + N(6)-ubiquitinyl-[acceptor protein]-L-lysine.</text>
        <dbReference type="EC" id="2.3.2.27"/>
    </reaction>
</comment>
<evidence type="ECO:0000256" key="4">
    <source>
        <dbReference type="ARBA" id="ARBA00022679"/>
    </source>
</evidence>
<dbReference type="InterPro" id="IPR011989">
    <property type="entry name" value="ARM-like"/>
</dbReference>
<dbReference type="SUPFAM" id="SSF48371">
    <property type="entry name" value="ARM repeat"/>
    <property type="match status" value="1"/>
</dbReference>
<gene>
    <name evidence="8" type="ORF">TAV2_LOCUS19611</name>
</gene>
<comment type="pathway">
    <text evidence="2">Protein modification; protein ubiquitination.</text>
</comment>
<evidence type="ECO:0000256" key="5">
    <source>
        <dbReference type="ARBA" id="ARBA00022786"/>
    </source>
</evidence>
<dbReference type="PANTHER" id="PTHR23315:SF265">
    <property type="entry name" value="U-BOX DOMAIN-CONTAINING PROTEIN 46-RELATED"/>
    <property type="match status" value="1"/>
</dbReference>
<evidence type="ECO:0000313" key="9">
    <source>
        <dbReference type="Proteomes" id="UP000836841"/>
    </source>
</evidence>
<reference evidence="8 9" key="1">
    <citation type="submission" date="2022-03" db="EMBL/GenBank/DDBJ databases">
        <authorList>
            <person name="Nunn A."/>
            <person name="Chopra R."/>
            <person name="Nunn A."/>
            <person name="Contreras Garrido A."/>
        </authorList>
    </citation>
    <scope>NUCLEOTIDE SEQUENCE [LARGE SCALE GENOMIC DNA]</scope>
</reference>
<dbReference type="CDD" id="cd16664">
    <property type="entry name" value="RING-Ubox_PUB"/>
    <property type="match status" value="1"/>
</dbReference>
<dbReference type="AlphaFoldDB" id="A0AAU9SV74"/>
<evidence type="ECO:0000256" key="6">
    <source>
        <dbReference type="SAM" id="MobiDB-lite"/>
    </source>
</evidence>
<dbReference type="SUPFAM" id="SSF57850">
    <property type="entry name" value="RING/U-box"/>
    <property type="match status" value="1"/>
</dbReference>
<dbReference type="EC" id="2.3.2.27" evidence="3"/>
<name>A0AAU9SV74_THLAR</name>
<dbReference type="InterPro" id="IPR013083">
    <property type="entry name" value="Znf_RING/FYVE/PHD"/>
</dbReference>